<evidence type="ECO:0000259" key="1">
    <source>
        <dbReference type="Pfam" id="PF12680"/>
    </source>
</evidence>
<accession>A0A2I1CEG8</accession>
<evidence type="ECO:0000313" key="2">
    <source>
        <dbReference type="EMBL" id="PKX96016.1"/>
    </source>
</evidence>
<reference evidence="3" key="1">
    <citation type="journal article" date="2018" name="Proc. Natl. Acad. Sci. U.S.A.">
        <title>Linking secondary metabolites to gene clusters through genome sequencing of six diverse Aspergillus species.</title>
        <authorList>
            <person name="Kaerboelling I."/>
            <person name="Vesth T.C."/>
            <person name="Frisvad J.C."/>
            <person name="Nybo J.L."/>
            <person name="Theobald S."/>
            <person name="Kuo A."/>
            <person name="Bowyer P."/>
            <person name="Matsuda Y."/>
            <person name="Mondo S."/>
            <person name="Lyhne E.K."/>
            <person name="Kogle M.E."/>
            <person name="Clum A."/>
            <person name="Lipzen A."/>
            <person name="Salamov A."/>
            <person name="Ngan C.Y."/>
            <person name="Daum C."/>
            <person name="Chiniquy J."/>
            <person name="Barry K."/>
            <person name="LaButti K."/>
            <person name="Haridas S."/>
            <person name="Simmons B.A."/>
            <person name="Magnuson J.K."/>
            <person name="Mortensen U.H."/>
            <person name="Larsen T.O."/>
            <person name="Grigoriev I.V."/>
            <person name="Baker S.E."/>
            <person name="Andersen M.R."/>
        </authorList>
    </citation>
    <scope>NUCLEOTIDE SEQUENCE [LARGE SCALE GENOMIC DNA]</scope>
    <source>
        <strain evidence="3">IBT 16806</strain>
    </source>
</reference>
<sequence>MALTRDHLASLPASFFKAVDDRDVDAIVSHFAPHATFTVQTDHVTVTGVDEIRTMFSAFIQSSRTMRHEVTNIVVDDVNRRVSTQQTYVGELMNGTQNDMRNCNFFDVDGDGKFTRVMVWMAGASPLKNPSGHEAA</sequence>
<dbReference type="Proteomes" id="UP000234474">
    <property type="component" value="Unassembled WGS sequence"/>
</dbReference>
<dbReference type="InterPro" id="IPR032710">
    <property type="entry name" value="NTF2-like_dom_sf"/>
</dbReference>
<dbReference type="SUPFAM" id="SSF54427">
    <property type="entry name" value="NTF2-like"/>
    <property type="match status" value="1"/>
</dbReference>
<dbReference type="OMA" id="TKNEMHT"/>
<dbReference type="AlphaFoldDB" id="A0A2I1CEG8"/>
<dbReference type="Gene3D" id="3.10.450.50">
    <property type="match status" value="1"/>
</dbReference>
<gene>
    <name evidence="2" type="ORF">P174DRAFT_440598</name>
</gene>
<dbReference type="VEuPathDB" id="FungiDB:P174DRAFT_440598"/>
<dbReference type="EMBL" id="MSZS01000003">
    <property type="protein sequence ID" value="PKX96016.1"/>
    <property type="molecule type" value="Genomic_DNA"/>
</dbReference>
<organism evidence="2 3">
    <name type="scientific">Aspergillus novofumigatus (strain IBT 16806)</name>
    <dbReference type="NCBI Taxonomy" id="1392255"/>
    <lineage>
        <taxon>Eukaryota</taxon>
        <taxon>Fungi</taxon>
        <taxon>Dikarya</taxon>
        <taxon>Ascomycota</taxon>
        <taxon>Pezizomycotina</taxon>
        <taxon>Eurotiomycetes</taxon>
        <taxon>Eurotiomycetidae</taxon>
        <taxon>Eurotiales</taxon>
        <taxon>Aspergillaceae</taxon>
        <taxon>Aspergillus</taxon>
        <taxon>Aspergillus subgen. Fumigati</taxon>
    </lineage>
</organism>
<dbReference type="OrthoDB" id="4223701at2759"/>
<dbReference type="Pfam" id="PF12680">
    <property type="entry name" value="SnoaL_2"/>
    <property type="match status" value="1"/>
</dbReference>
<dbReference type="GeneID" id="36534415"/>
<name>A0A2I1CEG8_ASPN1</name>
<keyword evidence="3" id="KW-1185">Reference proteome</keyword>
<proteinExistence type="predicted"/>
<evidence type="ECO:0000313" key="3">
    <source>
        <dbReference type="Proteomes" id="UP000234474"/>
    </source>
</evidence>
<dbReference type="InterPro" id="IPR037401">
    <property type="entry name" value="SnoaL-like"/>
</dbReference>
<feature type="domain" description="SnoaL-like" evidence="1">
    <location>
        <begin position="15"/>
        <end position="116"/>
    </location>
</feature>
<dbReference type="RefSeq" id="XP_024684611.1">
    <property type="nucleotide sequence ID" value="XM_024827090.1"/>
</dbReference>
<protein>
    <submittedName>
        <fullName evidence="2">NTF2-like protein</fullName>
    </submittedName>
</protein>
<comment type="caution">
    <text evidence="2">The sequence shown here is derived from an EMBL/GenBank/DDBJ whole genome shotgun (WGS) entry which is preliminary data.</text>
</comment>